<evidence type="ECO:0000313" key="1">
    <source>
        <dbReference type="EMBL" id="GAH67300.1"/>
    </source>
</evidence>
<proteinExistence type="predicted"/>
<reference evidence="1" key="1">
    <citation type="journal article" date="2014" name="Front. Microbiol.">
        <title>High frequency of phylogenetically diverse reductive dehalogenase-homologous genes in deep subseafloor sedimentary metagenomes.</title>
        <authorList>
            <person name="Kawai M."/>
            <person name="Futagami T."/>
            <person name="Toyoda A."/>
            <person name="Takaki Y."/>
            <person name="Nishi S."/>
            <person name="Hori S."/>
            <person name="Arai W."/>
            <person name="Tsubouchi T."/>
            <person name="Morono Y."/>
            <person name="Uchiyama I."/>
            <person name="Ito T."/>
            <person name="Fujiyama A."/>
            <person name="Inagaki F."/>
            <person name="Takami H."/>
        </authorList>
    </citation>
    <scope>NUCLEOTIDE SEQUENCE</scope>
    <source>
        <strain evidence="1">Expedition CK06-06</strain>
    </source>
</reference>
<organism evidence="1">
    <name type="scientific">marine sediment metagenome</name>
    <dbReference type="NCBI Taxonomy" id="412755"/>
    <lineage>
        <taxon>unclassified sequences</taxon>
        <taxon>metagenomes</taxon>
        <taxon>ecological metagenomes</taxon>
    </lineage>
</organism>
<comment type="caution">
    <text evidence="1">The sequence shown here is derived from an EMBL/GenBank/DDBJ whole genome shotgun (WGS) entry which is preliminary data.</text>
</comment>
<sequence>MVSRQSIKIANDGYLVMLDNLGKGIGVDKLNIGGAIISTKW</sequence>
<gene>
    <name evidence="1" type="ORF">S03H2_50679</name>
</gene>
<accession>X1IDF0</accession>
<name>X1IDF0_9ZZZZ</name>
<dbReference type="AlphaFoldDB" id="X1IDF0"/>
<protein>
    <submittedName>
        <fullName evidence="1">Uncharacterized protein</fullName>
    </submittedName>
</protein>
<dbReference type="EMBL" id="BARU01032110">
    <property type="protein sequence ID" value="GAH67300.1"/>
    <property type="molecule type" value="Genomic_DNA"/>
</dbReference>